<dbReference type="PROSITE" id="PS00213">
    <property type="entry name" value="LIPOCALIN"/>
    <property type="match status" value="1"/>
</dbReference>
<accession>A0A8H6WPS7</accession>
<evidence type="ECO:0000313" key="1">
    <source>
        <dbReference type="EMBL" id="KAF7326384.1"/>
    </source>
</evidence>
<comment type="caution">
    <text evidence="1">The sequence shown here is derived from an EMBL/GenBank/DDBJ whole genome shotgun (WGS) entry which is preliminary data.</text>
</comment>
<protein>
    <recommendedName>
        <fullName evidence="3">F-box domain-containing protein</fullName>
    </recommendedName>
</protein>
<proteinExistence type="predicted"/>
<dbReference type="EMBL" id="JACAZI010000049">
    <property type="protein sequence ID" value="KAF7326384.1"/>
    <property type="molecule type" value="Genomic_DNA"/>
</dbReference>
<gene>
    <name evidence="1" type="ORF">MVEN_02624800</name>
</gene>
<dbReference type="OrthoDB" id="3156934at2759"/>
<dbReference type="InterPro" id="IPR022272">
    <property type="entry name" value="Lipocalin_CS"/>
</dbReference>
<dbReference type="Proteomes" id="UP000620124">
    <property type="component" value="Unassembled WGS sequence"/>
</dbReference>
<evidence type="ECO:0008006" key="3">
    <source>
        <dbReference type="Google" id="ProtNLM"/>
    </source>
</evidence>
<dbReference type="AlphaFoldDB" id="A0A8H6WPS7"/>
<dbReference type="InterPro" id="IPR032675">
    <property type="entry name" value="LRR_dom_sf"/>
</dbReference>
<evidence type="ECO:0000313" key="2">
    <source>
        <dbReference type="Proteomes" id="UP000620124"/>
    </source>
</evidence>
<organism evidence="1 2">
    <name type="scientific">Mycena venus</name>
    <dbReference type="NCBI Taxonomy" id="2733690"/>
    <lineage>
        <taxon>Eukaryota</taxon>
        <taxon>Fungi</taxon>
        <taxon>Dikarya</taxon>
        <taxon>Basidiomycota</taxon>
        <taxon>Agaricomycotina</taxon>
        <taxon>Agaricomycetes</taxon>
        <taxon>Agaricomycetidae</taxon>
        <taxon>Agaricales</taxon>
        <taxon>Marasmiineae</taxon>
        <taxon>Mycenaceae</taxon>
        <taxon>Mycena</taxon>
    </lineage>
</organism>
<keyword evidence="2" id="KW-1185">Reference proteome</keyword>
<name>A0A8H6WPS7_9AGAR</name>
<sequence length="235" mass="26504">MSSRLSRASPPEVLAYIFVLVVPTSIAQLHSDFSWLNITRISGKWRNIALSCPDFWSTLIFSRPKWTPVMLARSKMASLVVRVDLKKDHANSPEPILLEHASRLGTLDICSPQRQLTTFLANLEHAGAAPRLQNVYVVNTTKDNLEQGMRGTQPGVRLHLEYCAFPWDSEWYSHLTHLHLENINRAQRPTLEAFLAILVGSPNLQTLSVIHCSPTTCLRRLIVELPHLTGLNIKT</sequence>
<dbReference type="Gene3D" id="3.80.10.10">
    <property type="entry name" value="Ribonuclease Inhibitor"/>
    <property type="match status" value="1"/>
</dbReference>
<dbReference type="SUPFAM" id="SSF52047">
    <property type="entry name" value="RNI-like"/>
    <property type="match status" value="1"/>
</dbReference>
<reference evidence="1" key="1">
    <citation type="submission" date="2020-05" db="EMBL/GenBank/DDBJ databases">
        <title>Mycena genomes resolve the evolution of fungal bioluminescence.</title>
        <authorList>
            <person name="Tsai I.J."/>
        </authorList>
    </citation>
    <scope>NUCLEOTIDE SEQUENCE</scope>
    <source>
        <strain evidence="1">CCC161011</strain>
    </source>
</reference>